<comment type="similarity">
    <text evidence="1">Belongs to the prokaryotic/mitochondrial release factor family.</text>
</comment>
<dbReference type="InterPro" id="IPR045853">
    <property type="entry name" value="Pep_chain_release_fac_I_sf"/>
</dbReference>
<organism evidence="5">
    <name type="scientific">Phaffia rhodozyma</name>
    <name type="common">Yeast</name>
    <name type="synonym">Xanthophyllomyces dendrorhous</name>
    <dbReference type="NCBI Taxonomy" id="264483"/>
    <lineage>
        <taxon>Eukaryota</taxon>
        <taxon>Fungi</taxon>
        <taxon>Dikarya</taxon>
        <taxon>Basidiomycota</taxon>
        <taxon>Agaricomycotina</taxon>
        <taxon>Tremellomycetes</taxon>
        <taxon>Cystofilobasidiales</taxon>
        <taxon>Mrakiaceae</taxon>
        <taxon>Phaffia</taxon>
    </lineage>
</organism>
<evidence type="ECO:0000313" key="5">
    <source>
        <dbReference type="EMBL" id="CDZ98240.1"/>
    </source>
</evidence>
<evidence type="ECO:0000256" key="1">
    <source>
        <dbReference type="ARBA" id="ARBA00010835"/>
    </source>
</evidence>
<dbReference type="Gene3D" id="3.30.160.20">
    <property type="match status" value="1"/>
</dbReference>
<dbReference type="AlphaFoldDB" id="A0A0F7SIK1"/>
<protein>
    <submittedName>
        <fullName evidence="5">Mitochondrial polypeptide chain release factor</fullName>
    </submittedName>
</protein>
<dbReference type="FunFam" id="3.30.160.20:FF:000004">
    <property type="entry name" value="Peptide chain release factor 1"/>
    <property type="match status" value="1"/>
</dbReference>
<dbReference type="PANTHER" id="PTHR43804">
    <property type="entry name" value="LD18447P"/>
    <property type="match status" value="1"/>
</dbReference>
<dbReference type="SMART" id="SM00937">
    <property type="entry name" value="PCRF"/>
    <property type="match status" value="1"/>
</dbReference>
<proteinExistence type="inferred from homology"/>
<dbReference type="Gene3D" id="6.10.140.1950">
    <property type="match status" value="1"/>
</dbReference>
<dbReference type="GO" id="GO:0005739">
    <property type="term" value="C:mitochondrion"/>
    <property type="evidence" value="ECO:0007669"/>
    <property type="project" value="GOC"/>
</dbReference>
<dbReference type="Pfam" id="PF03462">
    <property type="entry name" value="PCRF"/>
    <property type="match status" value="1"/>
</dbReference>
<dbReference type="EMBL" id="LN483326">
    <property type="protein sequence ID" value="CDZ98240.1"/>
    <property type="molecule type" value="Genomic_DNA"/>
</dbReference>
<keyword evidence="2" id="KW-0488">Methylation</keyword>
<keyword evidence="3" id="KW-0648">Protein biosynthesis</keyword>
<evidence type="ECO:0000256" key="3">
    <source>
        <dbReference type="ARBA" id="ARBA00022917"/>
    </source>
</evidence>
<name>A0A0F7SIK1_PHARH</name>
<dbReference type="GO" id="GO:0003747">
    <property type="term" value="F:translation release factor activity"/>
    <property type="evidence" value="ECO:0007669"/>
    <property type="project" value="InterPro"/>
</dbReference>
<dbReference type="InterPro" id="IPR050057">
    <property type="entry name" value="Prokaryotic/Mito_RF"/>
</dbReference>
<dbReference type="PROSITE" id="PS00745">
    <property type="entry name" value="RF_PROK_I"/>
    <property type="match status" value="1"/>
</dbReference>
<dbReference type="InterPro" id="IPR005139">
    <property type="entry name" value="PCRF"/>
</dbReference>
<dbReference type="PANTHER" id="PTHR43804:SF7">
    <property type="entry name" value="LD18447P"/>
    <property type="match status" value="1"/>
</dbReference>
<dbReference type="GO" id="GO:0032543">
    <property type="term" value="P:mitochondrial translation"/>
    <property type="evidence" value="ECO:0007669"/>
    <property type="project" value="UniProtKB-ARBA"/>
</dbReference>
<dbReference type="Gene3D" id="3.30.70.1660">
    <property type="match status" value="1"/>
</dbReference>
<dbReference type="SUPFAM" id="SSF75620">
    <property type="entry name" value="Release factor"/>
    <property type="match status" value="1"/>
</dbReference>
<accession>A0A0F7SIK1</accession>
<sequence>MIQPSQYKQLIDITQAKVELRNKLAAELEATSDQATIIKLSKKIKQLDPVFDKWQEYTQLASALQESIPLLSDPDPSLREMAKDEIQSLEASQIELISQTLPTLLLPPAASSSLSCMVELKAGQGGEEAFLFTYEVAQMYIRYAQKMGWKISMISQSQISVEGGQGYRDCQLEITGEGAFGKLRWESGVHRVQRVPATESKGRTHTSTIAVICLPIEENPAEDDLSYVNEKEVRTDVLRASGAGGQHVNTTESAVRLTHLPTGITVNMQDGRSQHQNREKAWTILRGRLYAHRLAIKQEEDRKTRSALIPGMSRSDKIRTYNFPQDRVTDHRVPVTMNNVPLILSGEDFEELSSTLSDWYLGKRLEGLLVGEEFNADDS</sequence>
<dbReference type="InterPro" id="IPR000352">
    <property type="entry name" value="Pep_chain_release_fac_I"/>
</dbReference>
<dbReference type="Pfam" id="PF00472">
    <property type="entry name" value="RF-1"/>
    <property type="match status" value="1"/>
</dbReference>
<evidence type="ECO:0000256" key="2">
    <source>
        <dbReference type="ARBA" id="ARBA00022481"/>
    </source>
</evidence>
<feature type="domain" description="Prokaryotic-type class I peptide chain release factors" evidence="4">
    <location>
        <begin position="239"/>
        <end position="255"/>
    </location>
</feature>
<evidence type="ECO:0000259" key="4">
    <source>
        <dbReference type="PROSITE" id="PS00745"/>
    </source>
</evidence>
<reference evidence="5" key="1">
    <citation type="submission" date="2014-08" db="EMBL/GenBank/DDBJ databases">
        <authorList>
            <person name="Sharma Rahul"/>
            <person name="Thines Marco"/>
        </authorList>
    </citation>
    <scope>NUCLEOTIDE SEQUENCE</scope>
</reference>